<keyword evidence="1" id="KW-0732">Signal</keyword>
<dbReference type="Proteomes" id="UP000824028">
    <property type="component" value="Unassembled WGS sequence"/>
</dbReference>
<dbReference type="AlphaFoldDB" id="A0A9D2E892"/>
<evidence type="ECO:0000313" key="3">
    <source>
        <dbReference type="EMBL" id="HIZ32809.1"/>
    </source>
</evidence>
<feature type="domain" description="Outer membrane protein beta-barrel" evidence="2">
    <location>
        <begin position="120"/>
        <end position="244"/>
    </location>
</feature>
<reference evidence="3" key="1">
    <citation type="journal article" date="2021" name="PeerJ">
        <title>Extensive microbial diversity within the chicken gut microbiome revealed by metagenomics and culture.</title>
        <authorList>
            <person name="Gilroy R."/>
            <person name="Ravi A."/>
            <person name="Getino M."/>
            <person name="Pursley I."/>
            <person name="Horton D.L."/>
            <person name="Alikhan N.F."/>
            <person name="Baker D."/>
            <person name="Gharbi K."/>
            <person name="Hall N."/>
            <person name="Watson M."/>
            <person name="Adriaenssens E.M."/>
            <person name="Foster-Nyarko E."/>
            <person name="Jarju S."/>
            <person name="Secka A."/>
            <person name="Antonio M."/>
            <person name="Oren A."/>
            <person name="Chaudhuri R.R."/>
            <person name="La Ragione R."/>
            <person name="Hildebrand F."/>
            <person name="Pallen M.J."/>
        </authorList>
    </citation>
    <scope>NUCLEOTIDE SEQUENCE</scope>
    <source>
        <strain evidence="3">ChiHjej9B8-1298</strain>
    </source>
</reference>
<evidence type="ECO:0000313" key="4">
    <source>
        <dbReference type="Proteomes" id="UP000824028"/>
    </source>
</evidence>
<gene>
    <name evidence="3" type="ORF">H9814_04580</name>
</gene>
<reference evidence="3" key="2">
    <citation type="submission" date="2021-04" db="EMBL/GenBank/DDBJ databases">
        <authorList>
            <person name="Gilroy R."/>
        </authorList>
    </citation>
    <scope>NUCLEOTIDE SEQUENCE</scope>
    <source>
        <strain evidence="3">ChiHjej9B8-1298</strain>
    </source>
</reference>
<feature type="signal peptide" evidence="1">
    <location>
        <begin position="1"/>
        <end position="19"/>
    </location>
</feature>
<dbReference type="SUPFAM" id="SSF49464">
    <property type="entry name" value="Carboxypeptidase regulatory domain-like"/>
    <property type="match status" value="1"/>
</dbReference>
<dbReference type="EMBL" id="DXBX01000032">
    <property type="protein sequence ID" value="HIZ32809.1"/>
    <property type="molecule type" value="Genomic_DNA"/>
</dbReference>
<feature type="chain" id="PRO_5039084370" evidence="1">
    <location>
        <begin position="20"/>
        <end position="268"/>
    </location>
</feature>
<evidence type="ECO:0000259" key="2">
    <source>
        <dbReference type="Pfam" id="PF13568"/>
    </source>
</evidence>
<accession>A0A9D2E892</accession>
<organism evidence="3 4">
    <name type="scientific">Candidatus Bacteroides merdigallinarum</name>
    <dbReference type="NCBI Taxonomy" id="2838473"/>
    <lineage>
        <taxon>Bacteria</taxon>
        <taxon>Pseudomonadati</taxon>
        <taxon>Bacteroidota</taxon>
        <taxon>Bacteroidia</taxon>
        <taxon>Bacteroidales</taxon>
        <taxon>Bacteroidaceae</taxon>
        <taxon>Bacteroides</taxon>
    </lineage>
</organism>
<sequence length="268" mass="30347">MKRLYIMLLATLCTAGVMAQGQRLKQRIIDRDYYPMDSATVTVKGTNISTVTDRKGNFVLEDVPVILDSIEVTKNGKSKTLPIPIEITMTEALNDRYVAWYVKAAGGFTSVYGEGVGGSTFYAGGGMDVRLGRHGAYQMGLYYNYRKLGDVYTYYYDDYNYYGMDFDFHSVEIPILFANKFRMANRVIMQIGLGAFVNYTFNAKATMDGVSESANPNAFGGGPLVDFGWEIRRHWLVNFTGRFGWIESNDYFDGISYMDWSLSFGYKF</sequence>
<evidence type="ECO:0000256" key="1">
    <source>
        <dbReference type="SAM" id="SignalP"/>
    </source>
</evidence>
<dbReference type="Gene3D" id="2.60.40.1120">
    <property type="entry name" value="Carboxypeptidase-like, regulatory domain"/>
    <property type="match status" value="1"/>
</dbReference>
<comment type="caution">
    <text evidence="3">The sequence shown here is derived from an EMBL/GenBank/DDBJ whole genome shotgun (WGS) entry which is preliminary data.</text>
</comment>
<protein>
    <submittedName>
        <fullName evidence="3">Outer membrane beta-barrel protein</fullName>
    </submittedName>
</protein>
<dbReference type="Pfam" id="PF13568">
    <property type="entry name" value="OMP_b-brl_2"/>
    <property type="match status" value="1"/>
</dbReference>
<proteinExistence type="predicted"/>
<dbReference type="InterPro" id="IPR025665">
    <property type="entry name" value="Beta-barrel_OMP_2"/>
</dbReference>
<name>A0A9D2E892_9BACE</name>
<dbReference type="InterPro" id="IPR008969">
    <property type="entry name" value="CarboxyPept-like_regulatory"/>
</dbReference>